<organism evidence="2 3">
    <name type="scientific">Dryococelus australis</name>
    <dbReference type="NCBI Taxonomy" id="614101"/>
    <lineage>
        <taxon>Eukaryota</taxon>
        <taxon>Metazoa</taxon>
        <taxon>Ecdysozoa</taxon>
        <taxon>Arthropoda</taxon>
        <taxon>Hexapoda</taxon>
        <taxon>Insecta</taxon>
        <taxon>Pterygota</taxon>
        <taxon>Neoptera</taxon>
        <taxon>Polyneoptera</taxon>
        <taxon>Phasmatodea</taxon>
        <taxon>Verophasmatodea</taxon>
        <taxon>Anareolatae</taxon>
        <taxon>Phasmatidae</taxon>
        <taxon>Eurycanthinae</taxon>
        <taxon>Dryococelus</taxon>
    </lineage>
</organism>
<proteinExistence type="predicted"/>
<feature type="compositionally biased region" description="Polar residues" evidence="1">
    <location>
        <begin position="58"/>
        <end position="71"/>
    </location>
</feature>
<accession>A0ABQ9G4A2</accession>
<evidence type="ECO:0000313" key="3">
    <source>
        <dbReference type="Proteomes" id="UP001159363"/>
    </source>
</evidence>
<keyword evidence="3" id="KW-1185">Reference proteome</keyword>
<evidence type="ECO:0000256" key="1">
    <source>
        <dbReference type="SAM" id="MobiDB-lite"/>
    </source>
</evidence>
<dbReference type="EMBL" id="JARBHB010000015">
    <property type="protein sequence ID" value="KAJ8867290.1"/>
    <property type="molecule type" value="Genomic_DNA"/>
</dbReference>
<name>A0ABQ9G4A2_9NEOP</name>
<reference evidence="2 3" key="1">
    <citation type="submission" date="2023-02" db="EMBL/GenBank/DDBJ databases">
        <title>LHISI_Scaffold_Assembly.</title>
        <authorList>
            <person name="Stuart O.P."/>
            <person name="Cleave R."/>
            <person name="Magrath M.J.L."/>
            <person name="Mikheyev A.S."/>
        </authorList>
    </citation>
    <scope>NUCLEOTIDE SEQUENCE [LARGE SCALE GENOMIC DNA]</scope>
    <source>
        <strain evidence="2">Daus_M_001</strain>
        <tissue evidence="2">Leg muscle</tissue>
    </source>
</reference>
<sequence>MAYKVRHGLKRREQYQAYIAAKQLPALPPLRLGTAGPIHTSGAESRPPRITASEWGKPSTTECDQPSTTQDDGVKRCPSPGGTDGHDRRAAQGSWSECGLEVGAQSSMTSQSMRAASVPPTVTTYLSLKKKRAAATCILYTFSSWYSALAVRHGYLQHTPLVNQHLQLRWDEVFQGPLGGRAASTGTIPMCENPGVTRPGIEPDLPLWEASRLVA</sequence>
<evidence type="ECO:0000313" key="2">
    <source>
        <dbReference type="EMBL" id="KAJ8867290.1"/>
    </source>
</evidence>
<dbReference type="Proteomes" id="UP001159363">
    <property type="component" value="Chromosome 14"/>
</dbReference>
<feature type="region of interest" description="Disordered" evidence="1">
    <location>
        <begin position="33"/>
        <end position="94"/>
    </location>
</feature>
<comment type="caution">
    <text evidence="2">The sequence shown here is derived from an EMBL/GenBank/DDBJ whole genome shotgun (WGS) entry which is preliminary data.</text>
</comment>
<protein>
    <submittedName>
        <fullName evidence="2">Uncharacterized protein</fullName>
    </submittedName>
</protein>
<gene>
    <name evidence="2" type="ORF">PR048_031091</name>
</gene>